<keyword evidence="7" id="KW-1185">Reference proteome</keyword>
<evidence type="ECO:0000256" key="1">
    <source>
        <dbReference type="ARBA" id="ARBA00022741"/>
    </source>
</evidence>
<dbReference type="FunFam" id="3.40.50.300:FF:005598">
    <property type="entry name" value="HELicase Q homolog"/>
    <property type="match status" value="1"/>
</dbReference>
<feature type="domain" description="Helicase C-terminal" evidence="5">
    <location>
        <begin position="1"/>
        <end position="136"/>
    </location>
</feature>
<comment type="caution">
    <text evidence="6">The sequence shown here is derived from an EMBL/GenBank/DDBJ whole genome shotgun (WGS) entry which is preliminary data.</text>
</comment>
<evidence type="ECO:0000256" key="4">
    <source>
        <dbReference type="ARBA" id="ARBA00022840"/>
    </source>
</evidence>
<dbReference type="InterPro" id="IPR001650">
    <property type="entry name" value="Helicase_C-like"/>
</dbReference>
<dbReference type="PANTHER" id="PTHR47961:SF12">
    <property type="entry name" value="HELICASE POLQ-LIKE"/>
    <property type="match status" value="1"/>
</dbReference>
<dbReference type="GO" id="GO:0004386">
    <property type="term" value="F:helicase activity"/>
    <property type="evidence" value="ECO:0007669"/>
    <property type="project" value="UniProtKB-KW"/>
</dbReference>
<keyword evidence="1" id="KW-0547">Nucleotide-binding</keyword>
<evidence type="ECO:0000313" key="6">
    <source>
        <dbReference type="EMBL" id="CAD6200306.1"/>
    </source>
</evidence>
<dbReference type="InterPro" id="IPR027417">
    <property type="entry name" value="P-loop_NTPase"/>
</dbReference>
<dbReference type="InterPro" id="IPR050474">
    <property type="entry name" value="Hel308_SKI2-like"/>
</dbReference>
<sequence>MNDLILTAQSIGEGSILRPVEHVLRDCLLAGIAFHHSGLTHDERKHIEAAFKARLLYVICATSTLAAGVNLPVRRVIIKAPWVGKARLGKAQYLQMAGRAGRAGFDAKGDCITIVRAGEEERWFREMLHSSVPECK</sequence>
<evidence type="ECO:0000256" key="3">
    <source>
        <dbReference type="ARBA" id="ARBA00022806"/>
    </source>
</evidence>
<gene>
    <name evidence="6" type="ORF">CAUJ_LOCUS16203</name>
</gene>
<organism evidence="6 7">
    <name type="scientific">Caenorhabditis auriculariae</name>
    <dbReference type="NCBI Taxonomy" id="2777116"/>
    <lineage>
        <taxon>Eukaryota</taxon>
        <taxon>Metazoa</taxon>
        <taxon>Ecdysozoa</taxon>
        <taxon>Nematoda</taxon>
        <taxon>Chromadorea</taxon>
        <taxon>Rhabditida</taxon>
        <taxon>Rhabditina</taxon>
        <taxon>Rhabditomorpha</taxon>
        <taxon>Rhabditoidea</taxon>
        <taxon>Rhabditidae</taxon>
        <taxon>Peloderinae</taxon>
        <taxon>Caenorhabditis</taxon>
    </lineage>
</organism>
<keyword evidence="3" id="KW-0347">Helicase</keyword>
<proteinExistence type="predicted"/>
<feature type="non-terminal residue" evidence="6">
    <location>
        <position position="1"/>
    </location>
</feature>
<keyword evidence="4" id="KW-0067">ATP-binding</keyword>
<dbReference type="GO" id="GO:0016787">
    <property type="term" value="F:hydrolase activity"/>
    <property type="evidence" value="ECO:0007669"/>
    <property type="project" value="UniProtKB-KW"/>
</dbReference>
<dbReference type="OrthoDB" id="2320933at2759"/>
<dbReference type="AlphaFoldDB" id="A0A8S1HW12"/>
<dbReference type="GO" id="GO:0005524">
    <property type="term" value="F:ATP binding"/>
    <property type="evidence" value="ECO:0007669"/>
    <property type="project" value="UniProtKB-KW"/>
</dbReference>
<dbReference type="EMBL" id="CAJGYM010000311">
    <property type="protein sequence ID" value="CAD6200306.1"/>
    <property type="molecule type" value="Genomic_DNA"/>
</dbReference>
<evidence type="ECO:0000259" key="5">
    <source>
        <dbReference type="PROSITE" id="PS51194"/>
    </source>
</evidence>
<dbReference type="Gene3D" id="3.40.50.300">
    <property type="entry name" value="P-loop containing nucleotide triphosphate hydrolases"/>
    <property type="match status" value="1"/>
</dbReference>
<dbReference type="Proteomes" id="UP000835052">
    <property type="component" value="Unassembled WGS sequence"/>
</dbReference>
<keyword evidence="2" id="KW-0378">Hydrolase</keyword>
<protein>
    <recommendedName>
        <fullName evidence="5">Helicase C-terminal domain-containing protein</fullName>
    </recommendedName>
</protein>
<accession>A0A8S1HW12</accession>
<dbReference type="SUPFAM" id="SSF52540">
    <property type="entry name" value="P-loop containing nucleoside triphosphate hydrolases"/>
    <property type="match status" value="1"/>
</dbReference>
<name>A0A8S1HW12_9PELO</name>
<evidence type="ECO:0000256" key="2">
    <source>
        <dbReference type="ARBA" id="ARBA00022801"/>
    </source>
</evidence>
<dbReference type="PROSITE" id="PS51194">
    <property type="entry name" value="HELICASE_CTER"/>
    <property type="match status" value="1"/>
</dbReference>
<dbReference type="SMART" id="SM00490">
    <property type="entry name" value="HELICc"/>
    <property type="match status" value="1"/>
</dbReference>
<dbReference type="PANTHER" id="PTHR47961">
    <property type="entry name" value="DNA POLYMERASE THETA, PUTATIVE (AFU_ORTHOLOGUE AFUA_1G05260)-RELATED"/>
    <property type="match status" value="1"/>
</dbReference>
<dbReference type="Pfam" id="PF00271">
    <property type="entry name" value="Helicase_C"/>
    <property type="match status" value="1"/>
</dbReference>
<evidence type="ECO:0000313" key="7">
    <source>
        <dbReference type="Proteomes" id="UP000835052"/>
    </source>
</evidence>
<reference evidence="6" key="1">
    <citation type="submission" date="2020-10" db="EMBL/GenBank/DDBJ databases">
        <authorList>
            <person name="Kikuchi T."/>
        </authorList>
    </citation>
    <scope>NUCLEOTIDE SEQUENCE</scope>
    <source>
        <strain evidence="6">NKZ352</strain>
    </source>
</reference>